<dbReference type="Proteomes" id="UP001501138">
    <property type="component" value="Unassembled WGS sequence"/>
</dbReference>
<name>A0ABN2JUX2_9MICO</name>
<dbReference type="Pfam" id="PF14478">
    <property type="entry name" value="DUF4430"/>
    <property type="match status" value="1"/>
</dbReference>
<protein>
    <recommendedName>
        <fullName evidence="2">Transcobalamin-like C-terminal domain-containing protein</fullName>
    </recommendedName>
</protein>
<evidence type="ECO:0000259" key="2">
    <source>
        <dbReference type="Pfam" id="PF14478"/>
    </source>
</evidence>
<comment type="caution">
    <text evidence="3">The sequence shown here is derived from an EMBL/GenBank/DDBJ whole genome shotgun (WGS) entry which is preliminary data.</text>
</comment>
<accession>A0ABN2JUX2</accession>
<keyword evidence="4" id="KW-1185">Reference proteome</keyword>
<proteinExistence type="predicted"/>
<dbReference type="Gene3D" id="2.170.130.30">
    <property type="match status" value="1"/>
</dbReference>
<evidence type="ECO:0000256" key="1">
    <source>
        <dbReference type="SAM" id="SignalP"/>
    </source>
</evidence>
<evidence type="ECO:0000313" key="4">
    <source>
        <dbReference type="Proteomes" id="UP001501138"/>
    </source>
</evidence>
<keyword evidence="1" id="KW-0732">Signal</keyword>
<evidence type="ECO:0000313" key="3">
    <source>
        <dbReference type="EMBL" id="GAA1739760.1"/>
    </source>
</evidence>
<feature type="chain" id="PRO_5045828914" description="Transcobalamin-like C-terminal domain-containing protein" evidence="1">
    <location>
        <begin position="28"/>
        <end position="141"/>
    </location>
</feature>
<reference evidence="3 4" key="1">
    <citation type="journal article" date="2019" name="Int. J. Syst. Evol. Microbiol.">
        <title>The Global Catalogue of Microorganisms (GCM) 10K type strain sequencing project: providing services to taxonomists for standard genome sequencing and annotation.</title>
        <authorList>
            <consortium name="The Broad Institute Genomics Platform"/>
            <consortium name="The Broad Institute Genome Sequencing Center for Infectious Disease"/>
            <person name="Wu L."/>
            <person name="Ma J."/>
        </authorList>
    </citation>
    <scope>NUCLEOTIDE SEQUENCE [LARGE SCALE GENOMIC DNA]</scope>
    <source>
        <strain evidence="3 4">JCM 15589</strain>
    </source>
</reference>
<feature type="signal peptide" evidence="1">
    <location>
        <begin position="1"/>
        <end position="27"/>
    </location>
</feature>
<dbReference type="InterPro" id="IPR027954">
    <property type="entry name" value="Transcobalamin-like_C"/>
</dbReference>
<feature type="domain" description="Transcobalamin-like C-terminal" evidence="2">
    <location>
        <begin position="68"/>
        <end position="138"/>
    </location>
</feature>
<gene>
    <name evidence="3" type="ORF">GCM10009809_39010</name>
</gene>
<sequence>MTIASPSTFRRTLAVLPAATLALGLLAGCSGSGDGAAPEASATASASVDPSQHVAENLTEFSYAGQDGKTALELLVENDPDAQVQGKGENAYVTGIRGREADEDAKEFWALYVDDEQAEVGAGTLETKDGQTVTWKLETFE</sequence>
<dbReference type="EMBL" id="BAAAPM010000009">
    <property type="protein sequence ID" value="GAA1739760.1"/>
    <property type="molecule type" value="Genomic_DNA"/>
</dbReference>
<organism evidence="3 4">
    <name type="scientific">Isoptericola hypogeus</name>
    <dbReference type="NCBI Taxonomy" id="300179"/>
    <lineage>
        <taxon>Bacteria</taxon>
        <taxon>Bacillati</taxon>
        <taxon>Actinomycetota</taxon>
        <taxon>Actinomycetes</taxon>
        <taxon>Micrococcales</taxon>
        <taxon>Promicromonosporaceae</taxon>
        <taxon>Isoptericola</taxon>
    </lineage>
</organism>
<dbReference type="RefSeq" id="WP_344250515.1">
    <property type="nucleotide sequence ID" value="NZ_BAAAPM010000009.1"/>
</dbReference>